<feature type="region of interest" description="Disordered" evidence="1">
    <location>
        <begin position="421"/>
        <end position="448"/>
    </location>
</feature>
<evidence type="ECO:0000256" key="1">
    <source>
        <dbReference type="SAM" id="MobiDB-lite"/>
    </source>
</evidence>
<evidence type="ECO:0008006" key="4">
    <source>
        <dbReference type="Google" id="ProtNLM"/>
    </source>
</evidence>
<dbReference type="SUPFAM" id="SSF51126">
    <property type="entry name" value="Pectin lyase-like"/>
    <property type="match status" value="1"/>
</dbReference>
<organism evidence="2 3">
    <name type="scientific">Lentilactobacillus sunkii DSM 19904</name>
    <dbReference type="NCBI Taxonomy" id="1423808"/>
    <lineage>
        <taxon>Bacteria</taxon>
        <taxon>Bacillati</taxon>
        <taxon>Bacillota</taxon>
        <taxon>Bacilli</taxon>
        <taxon>Lactobacillales</taxon>
        <taxon>Lactobacillaceae</taxon>
        <taxon>Lentilactobacillus</taxon>
    </lineage>
</organism>
<dbReference type="InterPro" id="IPR012334">
    <property type="entry name" value="Pectin_lyas_fold"/>
</dbReference>
<dbReference type="RefSeq" id="WP_057826429.1">
    <property type="nucleotide sequence ID" value="NZ_AZEA01000033.1"/>
</dbReference>
<dbReference type="Gene3D" id="2.160.20.10">
    <property type="entry name" value="Single-stranded right-handed beta-helix, Pectin lyase-like"/>
    <property type="match status" value="1"/>
</dbReference>
<name>A0A0R1L472_9LACO</name>
<proteinExistence type="predicted"/>
<keyword evidence="3" id="KW-1185">Reference proteome</keyword>
<dbReference type="OrthoDB" id="2144002at2"/>
<accession>A0A0R1L472</accession>
<reference evidence="2 3" key="1">
    <citation type="journal article" date="2015" name="Genome Announc.">
        <title>Expanding the biotechnology potential of lactobacilli through comparative genomics of 213 strains and associated genera.</title>
        <authorList>
            <person name="Sun Z."/>
            <person name="Harris H.M."/>
            <person name="McCann A."/>
            <person name="Guo C."/>
            <person name="Argimon S."/>
            <person name="Zhang W."/>
            <person name="Yang X."/>
            <person name="Jeffery I.B."/>
            <person name="Cooney J.C."/>
            <person name="Kagawa T.F."/>
            <person name="Liu W."/>
            <person name="Song Y."/>
            <person name="Salvetti E."/>
            <person name="Wrobel A."/>
            <person name="Rasinkangas P."/>
            <person name="Parkhill J."/>
            <person name="Rea M.C."/>
            <person name="O'Sullivan O."/>
            <person name="Ritari J."/>
            <person name="Douillard F.P."/>
            <person name="Paul Ross R."/>
            <person name="Yang R."/>
            <person name="Briner A.E."/>
            <person name="Felis G.E."/>
            <person name="de Vos W.M."/>
            <person name="Barrangou R."/>
            <person name="Klaenhammer T.R."/>
            <person name="Caufield P.W."/>
            <person name="Cui Y."/>
            <person name="Zhang H."/>
            <person name="O'Toole P.W."/>
        </authorList>
    </citation>
    <scope>NUCLEOTIDE SEQUENCE [LARGE SCALE GENOMIC DNA]</scope>
    <source>
        <strain evidence="2 3">DSM 19904</strain>
    </source>
</reference>
<evidence type="ECO:0000313" key="3">
    <source>
        <dbReference type="Proteomes" id="UP000051581"/>
    </source>
</evidence>
<dbReference type="PATRIC" id="fig|1423808.3.peg.1857"/>
<dbReference type="AlphaFoldDB" id="A0A0R1L472"/>
<sequence>MGGNGGGGSTTLDFVTDLGGVSGTDDSNSSVNDAAFQKLYDLTQSDSTTRTVNIPAGVFMINRPNIGSNIVFQGNNGTVFLGTITDSRDSGGHSGAAFMYNAVSNVSWTNVTFKGINFTDTDGKENVYRIVHNIFRSSYISFSQCTFDQNESNGGHSLDLGGSNNITVSNSTFIGVGGSASGLSGNEFYKEAIQTDYAYEGGVSAYDSSQEYTLEPTHDVTIDQCKFLPLYTDSSVSSLAKYAPQPVGTHVTQDYSDVVNNINLTNSEVIDVKPANYGGYGFYAPIHFPNSRNITIQGNTIERRKTQVSPNVFMFYSYKEGSQPTANTGFNVNNNQIYNMNPQLVHVDASASGNELAPLDYAPAYALFAVAGGHTMDDIHFDNNSIYTYASMLTAKNQDNHSFAEKQKDIDDSDNYRVKGVGATTYDDTGTQRYTKSDDGGSGNEAAHASTTQNIVAVLPTGETDVVATVNVQQDLPYNYSLSSYNSYSPAFSDVPVGQATSDGNVYVPYI</sequence>
<dbReference type="Proteomes" id="UP000051581">
    <property type="component" value="Unassembled WGS sequence"/>
</dbReference>
<dbReference type="EMBL" id="AZEA01000033">
    <property type="protein sequence ID" value="KRK86850.1"/>
    <property type="molecule type" value="Genomic_DNA"/>
</dbReference>
<dbReference type="InterPro" id="IPR011050">
    <property type="entry name" value="Pectin_lyase_fold/virulence"/>
</dbReference>
<evidence type="ECO:0000313" key="2">
    <source>
        <dbReference type="EMBL" id="KRK86850.1"/>
    </source>
</evidence>
<gene>
    <name evidence="2" type="ORF">FD17_GL001833</name>
</gene>
<comment type="caution">
    <text evidence="2">The sequence shown here is derived from an EMBL/GenBank/DDBJ whole genome shotgun (WGS) entry which is preliminary data.</text>
</comment>
<protein>
    <recommendedName>
        <fullName evidence="4">Pectate lyase superfamily protein domain-containing protein</fullName>
    </recommendedName>
</protein>